<feature type="compositionally biased region" description="Polar residues" evidence="1">
    <location>
        <begin position="11"/>
        <end position="20"/>
    </location>
</feature>
<evidence type="ECO:0000256" key="1">
    <source>
        <dbReference type="SAM" id="MobiDB-lite"/>
    </source>
</evidence>
<dbReference type="AlphaFoldDB" id="A0A5A7U4E0"/>
<keyword evidence="2" id="KW-0648">Protein biosynthesis</keyword>
<evidence type="ECO:0000313" key="3">
    <source>
        <dbReference type="Proteomes" id="UP000321393"/>
    </source>
</evidence>
<sequence length="208" mass="23416">MAATNDERRQPSSFSISTAPRNDKLRQPCLIIFHSNPISRLAAPSLLLPRCPQLPQSQPSDKIADASHPSHTLYLLTNTVLDFFNHFSATTQVIFEGDLAKALACIIIDCLTRLIDLCCRMVLGLEYILFQEVVQWKAEEMSAFVLLKRGMKVAETLPIEITGLDASRYGMRSETSMHPSRTLLHPNMTPMRDTRTLVHPNMTPVRDI</sequence>
<evidence type="ECO:0000313" key="2">
    <source>
        <dbReference type="EMBL" id="KAA0050128.1"/>
    </source>
</evidence>
<dbReference type="STRING" id="1194695.A0A5A7U4E0"/>
<keyword evidence="2" id="KW-0251">Elongation factor</keyword>
<protein>
    <submittedName>
        <fullName evidence="2">Transcription elongation factor SPT5-1-like protein</fullName>
    </submittedName>
</protein>
<organism evidence="2 3">
    <name type="scientific">Cucumis melo var. makuwa</name>
    <name type="common">Oriental melon</name>
    <dbReference type="NCBI Taxonomy" id="1194695"/>
    <lineage>
        <taxon>Eukaryota</taxon>
        <taxon>Viridiplantae</taxon>
        <taxon>Streptophyta</taxon>
        <taxon>Embryophyta</taxon>
        <taxon>Tracheophyta</taxon>
        <taxon>Spermatophyta</taxon>
        <taxon>Magnoliopsida</taxon>
        <taxon>eudicotyledons</taxon>
        <taxon>Gunneridae</taxon>
        <taxon>Pentapetalae</taxon>
        <taxon>rosids</taxon>
        <taxon>fabids</taxon>
        <taxon>Cucurbitales</taxon>
        <taxon>Cucurbitaceae</taxon>
        <taxon>Benincaseae</taxon>
        <taxon>Cucumis</taxon>
    </lineage>
</organism>
<comment type="caution">
    <text evidence="2">The sequence shown here is derived from an EMBL/GenBank/DDBJ whole genome shotgun (WGS) entry which is preliminary data.</text>
</comment>
<dbReference type="EMBL" id="SSTE01011930">
    <property type="protein sequence ID" value="KAA0050128.1"/>
    <property type="molecule type" value="Genomic_DNA"/>
</dbReference>
<dbReference type="GO" id="GO:0003746">
    <property type="term" value="F:translation elongation factor activity"/>
    <property type="evidence" value="ECO:0007669"/>
    <property type="project" value="UniProtKB-KW"/>
</dbReference>
<feature type="compositionally biased region" description="Basic and acidic residues" evidence="1">
    <location>
        <begin position="1"/>
        <end position="10"/>
    </location>
</feature>
<reference evidence="2 3" key="1">
    <citation type="submission" date="2019-08" db="EMBL/GenBank/DDBJ databases">
        <title>Draft genome sequences of two oriental melons (Cucumis melo L. var makuwa).</title>
        <authorList>
            <person name="Kwon S.-Y."/>
        </authorList>
    </citation>
    <scope>NUCLEOTIDE SEQUENCE [LARGE SCALE GENOMIC DNA]</scope>
    <source>
        <strain evidence="3">cv. SW 3</strain>
        <tissue evidence="2">Leaf</tissue>
    </source>
</reference>
<accession>A0A5A7U4E0</accession>
<gene>
    <name evidence="2" type="ORF">E6C27_scaffold675G001480</name>
</gene>
<name>A0A5A7U4E0_CUCMM</name>
<dbReference type="Proteomes" id="UP000321393">
    <property type="component" value="Unassembled WGS sequence"/>
</dbReference>
<dbReference type="OrthoDB" id="28901at2759"/>
<proteinExistence type="predicted"/>
<feature type="region of interest" description="Disordered" evidence="1">
    <location>
        <begin position="1"/>
        <end position="20"/>
    </location>
</feature>